<name>X1SQG9_9ZZZZ</name>
<gene>
    <name evidence="1" type="ORF">S12H4_09198</name>
</gene>
<proteinExistence type="predicted"/>
<dbReference type="AlphaFoldDB" id="X1SQG9"/>
<dbReference type="EMBL" id="BARW01003686">
    <property type="protein sequence ID" value="GAI70044.1"/>
    <property type="molecule type" value="Genomic_DNA"/>
</dbReference>
<evidence type="ECO:0000313" key="1">
    <source>
        <dbReference type="EMBL" id="GAI70044.1"/>
    </source>
</evidence>
<sequence>MPTWTGDLEIEEARLRVLYKLLHGLVDEDIRDLHIPGDVRTKLKEDLEIKGWNRNGWLPLETWSKLERGKPGWAWTSAKLNVWFVRGEEEEALGIRMEAIRDFLRETTIPLKEELRCSCGKPFVITKHDHPLLVKQGIQWTDHEKSHKYHSACLFVEPEAFPMRHYLGRPPEIPKWEHKVAGKARVDHQLSFLDTPVAPEAPATRSPLDAGSELERLKMNWRQVMEQAPEDTKRTPVIAILRSAGVEPMAVEDNTVVLAFRYPHHRALMEKTENQQIAERIIGNFLGHSCHVRCQMNKE</sequence>
<feature type="non-terminal residue" evidence="1">
    <location>
        <position position="299"/>
    </location>
</feature>
<reference evidence="1" key="1">
    <citation type="journal article" date="2014" name="Front. Microbiol.">
        <title>High frequency of phylogenetically diverse reductive dehalogenase-homologous genes in deep subseafloor sedimentary metagenomes.</title>
        <authorList>
            <person name="Kawai M."/>
            <person name="Futagami T."/>
            <person name="Toyoda A."/>
            <person name="Takaki Y."/>
            <person name="Nishi S."/>
            <person name="Hori S."/>
            <person name="Arai W."/>
            <person name="Tsubouchi T."/>
            <person name="Morono Y."/>
            <person name="Uchiyama I."/>
            <person name="Ito T."/>
            <person name="Fujiyama A."/>
            <person name="Inagaki F."/>
            <person name="Takami H."/>
        </authorList>
    </citation>
    <scope>NUCLEOTIDE SEQUENCE</scope>
    <source>
        <strain evidence="1">Expedition CK06-06</strain>
    </source>
</reference>
<organism evidence="1">
    <name type="scientific">marine sediment metagenome</name>
    <dbReference type="NCBI Taxonomy" id="412755"/>
    <lineage>
        <taxon>unclassified sequences</taxon>
        <taxon>metagenomes</taxon>
        <taxon>ecological metagenomes</taxon>
    </lineage>
</organism>
<protein>
    <submittedName>
        <fullName evidence="1">Uncharacterized protein</fullName>
    </submittedName>
</protein>
<accession>X1SQG9</accession>
<comment type="caution">
    <text evidence="1">The sequence shown here is derived from an EMBL/GenBank/DDBJ whole genome shotgun (WGS) entry which is preliminary data.</text>
</comment>